<dbReference type="PANTHER" id="PTHR11795">
    <property type="entry name" value="BRANCHED-CHAIN AMINO ACID TRANSPORT SYSTEM PERMEASE PROTEIN LIVH"/>
    <property type="match status" value="1"/>
</dbReference>
<keyword evidence="4 9" id="KW-0812">Transmembrane</keyword>
<evidence type="ECO:0000256" key="4">
    <source>
        <dbReference type="ARBA" id="ARBA00022692"/>
    </source>
</evidence>
<dbReference type="RefSeq" id="WP_188966458.1">
    <property type="nucleotide sequence ID" value="NZ_BMKW01000003.1"/>
</dbReference>
<keyword evidence="6 9" id="KW-1133">Transmembrane helix</keyword>
<evidence type="ECO:0000256" key="3">
    <source>
        <dbReference type="ARBA" id="ARBA00022475"/>
    </source>
</evidence>
<feature type="transmembrane region" description="Helical" evidence="9">
    <location>
        <begin position="49"/>
        <end position="77"/>
    </location>
</feature>
<evidence type="ECO:0000256" key="2">
    <source>
        <dbReference type="ARBA" id="ARBA00022448"/>
    </source>
</evidence>
<feature type="transmembrane region" description="Helical" evidence="9">
    <location>
        <begin position="133"/>
        <end position="157"/>
    </location>
</feature>
<evidence type="ECO:0000256" key="1">
    <source>
        <dbReference type="ARBA" id="ARBA00004651"/>
    </source>
</evidence>
<protein>
    <submittedName>
        <fullName evidence="10">Branched-chain amino acid ABC transporter permease</fullName>
    </submittedName>
</protein>
<dbReference type="Proteomes" id="UP000661507">
    <property type="component" value="Unassembled WGS sequence"/>
</dbReference>
<keyword evidence="11" id="KW-1185">Reference proteome</keyword>
<sequence length="290" mass="30441">MQGLAHQLIAGIATGGIYASVALALVMIYQSTHHLNFAQGEMATFSTYIALTLIQAGLPYWVAFAATLVISFGIGVFTERILLRPMHNASVLANVGVFIGLLLVFRNAMGWMFEYTIKSFPSPFESDTPLLGGLVSGHELGSTAVTLVVLGLVFVFFRYTKLGLAMRAAAFNASSSKLVGIRVGWMLALGWGLAATIGAIAGMMIAPVVFLEPNMMLGILLYAFAGALLGGIDNPGGAVIGGFAVGVIENLGGAYLVGTELKLTLALVIIICVLLVKPSGLFGRVVQSRV</sequence>
<dbReference type="InterPro" id="IPR001851">
    <property type="entry name" value="ABC_transp_permease"/>
</dbReference>
<feature type="transmembrane region" description="Helical" evidence="9">
    <location>
        <begin position="263"/>
        <end position="286"/>
    </location>
</feature>
<comment type="subcellular location">
    <subcellularLocation>
        <location evidence="1">Cell membrane</location>
        <topology evidence="1">Multi-pass membrane protein</topology>
    </subcellularLocation>
</comment>
<feature type="transmembrane region" description="Helical" evidence="9">
    <location>
        <begin position="215"/>
        <end position="232"/>
    </location>
</feature>
<dbReference type="InterPro" id="IPR052157">
    <property type="entry name" value="BCAA_transport_permease"/>
</dbReference>
<keyword evidence="7 9" id="KW-0472">Membrane</keyword>
<proteinExistence type="inferred from homology"/>
<comment type="caution">
    <text evidence="10">The sequence shown here is derived from an EMBL/GenBank/DDBJ whole genome shotgun (WGS) entry which is preliminary data.</text>
</comment>
<dbReference type="Pfam" id="PF02653">
    <property type="entry name" value="BPD_transp_2"/>
    <property type="match status" value="1"/>
</dbReference>
<evidence type="ECO:0000256" key="8">
    <source>
        <dbReference type="ARBA" id="ARBA00037998"/>
    </source>
</evidence>
<dbReference type="GO" id="GO:0022857">
    <property type="term" value="F:transmembrane transporter activity"/>
    <property type="evidence" value="ECO:0007669"/>
    <property type="project" value="InterPro"/>
</dbReference>
<evidence type="ECO:0000313" key="10">
    <source>
        <dbReference type="EMBL" id="GGJ09629.1"/>
    </source>
</evidence>
<dbReference type="PANTHER" id="PTHR11795:SF451">
    <property type="entry name" value="ABC TRANSPORTER PERMEASE PROTEIN"/>
    <property type="match status" value="1"/>
</dbReference>
<evidence type="ECO:0000313" key="11">
    <source>
        <dbReference type="Proteomes" id="UP000661507"/>
    </source>
</evidence>
<keyword evidence="3" id="KW-1003">Cell membrane</keyword>
<accession>A0A917KDU3</accession>
<dbReference type="GO" id="GO:0006865">
    <property type="term" value="P:amino acid transport"/>
    <property type="evidence" value="ECO:0007669"/>
    <property type="project" value="UniProtKB-KW"/>
</dbReference>
<gene>
    <name evidence="10" type="ORF">GCM10011320_15830</name>
</gene>
<name>A0A917KDU3_9PROT</name>
<reference evidence="10" key="2">
    <citation type="submission" date="2020-09" db="EMBL/GenBank/DDBJ databases">
        <authorList>
            <person name="Sun Q."/>
            <person name="Zhou Y."/>
        </authorList>
    </citation>
    <scope>NUCLEOTIDE SEQUENCE</scope>
    <source>
        <strain evidence="10">CGMCC 1.3617</strain>
    </source>
</reference>
<keyword evidence="5" id="KW-0029">Amino-acid transport</keyword>
<feature type="transmembrane region" description="Helical" evidence="9">
    <location>
        <begin position="239"/>
        <end position="257"/>
    </location>
</feature>
<feature type="transmembrane region" description="Helical" evidence="9">
    <location>
        <begin position="185"/>
        <end position="209"/>
    </location>
</feature>
<evidence type="ECO:0000256" key="9">
    <source>
        <dbReference type="SAM" id="Phobius"/>
    </source>
</evidence>
<keyword evidence="2" id="KW-0813">Transport</keyword>
<dbReference type="EMBL" id="BMKW01000003">
    <property type="protein sequence ID" value="GGJ09629.1"/>
    <property type="molecule type" value="Genomic_DNA"/>
</dbReference>
<reference evidence="10" key="1">
    <citation type="journal article" date="2014" name="Int. J. Syst. Evol. Microbiol.">
        <title>Complete genome sequence of Corynebacterium casei LMG S-19264T (=DSM 44701T), isolated from a smear-ripened cheese.</title>
        <authorList>
            <consortium name="US DOE Joint Genome Institute (JGI-PGF)"/>
            <person name="Walter F."/>
            <person name="Albersmeier A."/>
            <person name="Kalinowski J."/>
            <person name="Ruckert C."/>
        </authorList>
    </citation>
    <scope>NUCLEOTIDE SEQUENCE</scope>
    <source>
        <strain evidence="10">CGMCC 1.3617</strain>
    </source>
</reference>
<dbReference type="AlphaFoldDB" id="A0A917KDU3"/>
<dbReference type="CDD" id="cd06582">
    <property type="entry name" value="TM_PBP1_LivH_like"/>
    <property type="match status" value="1"/>
</dbReference>
<dbReference type="GO" id="GO:0005886">
    <property type="term" value="C:plasma membrane"/>
    <property type="evidence" value="ECO:0007669"/>
    <property type="project" value="UniProtKB-SubCell"/>
</dbReference>
<evidence type="ECO:0000256" key="7">
    <source>
        <dbReference type="ARBA" id="ARBA00023136"/>
    </source>
</evidence>
<evidence type="ECO:0000256" key="6">
    <source>
        <dbReference type="ARBA" id="ARBA00022989"/>
    </source>
</evidence>
<evidence type="ECO:0000256" key="5">
    <source>
        <dbReference type="ARBA" id="ARBA00022970"/>
    </source>
</evidence>
<comment type="similarity">
    <text evidence="8">Belongs to the binding-protein-dependent transport system permease family. LivHM subfamily.</text>
</comment>
<organism evidence="10 11">
    <name type="scientific">Neoroseomonas lacus</name>
    <dbReference type="NCBI Taxonomy" id="287609"/>
    <lineage>
        <taxon>Bacteria</taxon>
        <taxon>Pseudomonadati</taxon>
        <taxon>Pseudomonadota</taxon>
        <taxon>Alphaproteobacteria</taxon>
        <taxon>Acetobacterales</taxon>
        <taxon>Acetobacteraceae</taxon>
        <taxon>Neoroseomonas</taxon>
    </lineage>
</organism>
<feature type="transmembrane region" description="Helical" evidence="9">
    <location>
        <begin position="89"/>
        <end position="113"/>
    </location>
</feature>
<feature type="transmembrane region" description="Helical" evidence="9">
    <location>
        <begin position="7"/>
        <end position="29"/>
    </location>
</feature>